<dbReference type="InterPro" id="IPR045596">
    <property type="entry name" value="DUF6459"/>
</dbReference>
<dbReference type="Proteomes" id="UP001501581">
    <property type="component" value="Unassembled WGS sequence"/>
</dbReference>
<proteinExistence type="predicted"/>
<evidence type="ECO:0000313" key="2">
    <source>
        <dbReference type="Proteomes" id="UP001501581"/>
    </source>
</evidence>
<sequence length="188" mass="20047">MSADLTPRRAHRRAVALAEQATALQGTLALVLPTPLAPPPAPAVLRVATAEPDGAGPPMPHGADAIRVSPALRAELHRWANAFVQACVETILGERPVSQLVRWTTPEIHEEIAARAETVAAAAGSAPGLLRARRVNARLVVSSVHSCFLATDRVEVCAVVRHASRSRCVAARMEKVAGRWQCTQIRFG</sequence>
<dbReference type="EMBL" id="BAAALG010000011">
    <property type="protein sequence ID" value="GAA1106603.1"/>
    <property type="molecule type" value="Genomic_DNA"/>
</dbReference>
<name>A0ABP4EIH5_9ACTN</name>
<dbReference type="RefSeq" id="WP_343995420.1">
    <property type="nucleotide sequence ID" value="NZ_BAAALG010000011.1"/>
</dbReference>
<dbReference type="Pfam" id="PF20060">
    <property type="entry name" value="DUF6459"/>
    <property type="match status" value="1"/>
</dbReference>
<comment type="caution">
    <text evidence="1">The sequence shown here is derived from an EMBL/GenBank/DDBJ whole genome shotgun (WGS) entry which is preliminary data.</text>
</comment>
<keyword evidence="2" id="KW-1185">Reference proteome</keyword>
<reference evidence="2" key="1">
    <citation type="journal article" date="2019" name="Int. J. Syst. Evol. Microbiol.">
        <title>The Global Catalogue of Microorganisms (GCM) 10K type strain sequencing project: providing services to taxonomists for standard genome sequencing and annotation.</title>
        <authorList>
            <consortium name="The Broad Institute Genomics Platform"/>
            <consortium name="The Broad Institute Genome Sequencing Center for Infectious Disease"/>
            <person name="Wu L."/>
            <person name="Ma J."/>
        </authorList>
    </citation>
    <scope>NUCLEOTIDE SEQUENCE [LARGE SCALE GENOMIC DNA]</scope>
    <source>
        <strain evidence="2">JCM 13008</strain>
    </source>
</reference>
<gene>
    <name evidence="1" type="ORF">GCM10009668_27960</name>
</gene>
<organism evidence="1 2">
    <name type="scientific">Nocardioides dubius</name>
    <dbReference type="NCBI Taxonomy" id="317019"/>
    <lineage>
        <taxon>Bacteria</taxon>
        <taxon>Bacillati</taxon>
        <taxon>Actinomycetota</taxon>
        <taxon>Actinomycetes</taxon>
        <taxon>Propionibacteriales</taxon>
        <taxon>Nocardioidaceae</taxon>
        <taxon>Nocardioides</taxon>
    </lineage>
</organism>
<evidence type="ECO:0000313" key="1">
    <source>
        <dbReference type="EMBL" id="GAA1106603.1"/>
    </source>
</evidence>
<accession>A0ABP4EIH5</accession>
<protein>
    <submittedName>
        <fullName evidence="1">Uncharacterized protein</fullName>
    </submittedName>
</protein>